<dbReference type="InterPro" id="IPR036236">
    <property type="entry name" value="Znf_C2H2_sf"/>
</dbReference>
<dbReference type="InterPro" id="IPR044299">
    <property type="entry name" value="GIS3/ZFP5/ZFP6"/>
</dbReference>
<evidence type="ECO:0000256" key="1">
    <source>
        <dbReference type="PROSITE-ProRule" id="PRU00042"/>
    </source>
</evidence>
<keyword evidence="1" id="KW-0863">Zinc-finger</keyword>
<evidence type="ECO:0000259" key="3">
    <source>
        <dbReference type="PROSITE" id="PS50157"/>
    </source>
</evidence>
<dbReference type="InterPro" id="IPR013087">
    <property type="entry name" value="Znf_C2H2_type"/>
</dbReference>
<dbReference type="GO" id="GO:0000976">
    <property type="term" value="F:transcription cis-regulatory region binding"/>
    <property type="evidence" value="ECO:0007669"/>
    <property type="project" value="TreeGrafter"/>
</dbReference>
<dbReference type="GO" id="GO:0008270">
    <property type="term" value="F:zinc ion binding"/>
    <property type="evidence" value="ECO:0007669"/>
    <property type="project" value="UniProtKB-KW"/>
</dbReference>
<organism evidence="4 5">
    <name type="scientific">Psophocarpus tetragonolobus</name>
    <name type="common">Winged bean</name>
    <name type="synonym">Dolichos tetragonolobus</name>
    <dbReference type="NCBI Taxonomy" id="3891"/>
    <lineage>
        <taxon>Eukaryota</taxon>
        <taxon>Viridiplantae</taxon>
        <taxon>Streptophyta</taxon>
        <taxon>Embryophyta</taxon>
        <taxon>Tracheophyta</taxon>
        <taxon>Spermatophyta</taxon>
        <taxon>Magnoliopsida</taxon>
        <taxon>eudicotyledons</taxon>
        <taxon>Gunneridae</taxon>
        <taxon>Pentapetalae</taxon>
        <taxon>rosids</taxon>
        <taxon>fabids</taxon>
        <taxon>Fabales</taxon>
        <taxon>Fabaceae</taxon>
        <taxon>Papilionoideae</taxon>
        <taxon>50 kb inversion clade</taxon>
        <taxon>NPAAA clade</taxon>
        <taxon>indigoferoid/millettioid clade</taxon>
        <taxon>Phaseoleae</taxon>
        <taxon>Psophocarpus</taxon>
    </lineage>
</organism>
<dbReference type="GO" id="GO:0009736">
    <property type="term" value="P:cytokinin-activated signaling pathway"/>
    <property type="evidence" value="ECO:0007669"/>
    <property type="project" value="TreeGrafter"/>
</dbReference>
<name>A0AAN9T5Q5_PSOTE</name>
<keyword evidence="5" id="KW-1185">Reference proteome</keyword>
<gene>
    <name evidence="4" type="ORF">VNO78_04640</name>
</gene>
<dbReference type="Proteomes" id="UP001386955">
    <property type="component" value="Unassembled WGS sequence"/>
</dbReference>
<dbReference type="EMBL" id="JAYMYS010000001">
    <property type="protein sequence ID" value="KAK7412903.1"/>
    <property type="molecule type" value="Genomic_DNA"/>
</dbReference>
<keyword evidence="1" id="KW-0479">Metal-binding</keyword>
<dbReference type="AlphaFoldDB" id="A0AAN9T5Q5"/>
<dbReference type="PANTHER" id="PTHR46353:SF21">
    <property type="entry name" value="C2H2-TYPE DOMAIN-CONTAINING PROTEIN"/>
    <property type="match status" value="1"/>
</dbReference>
<feature type="region of interest" description="Disordered" evidence="2">
    <location>
        <begin position="1"/>
        <end position="23"/>
    </location>
</feature>
<comment type="caution">
    <text evidence="4">The sequence shown here is derived from an EMBL/GenBank/DDBJ whole genome shotgun (WGS) entry which is preliminary data.</text>
</comment>
<protein>
    <recommendedName>
        <fullName evidence="3">C2H2-type domain-containing protein</fullName>
    </recommendedName>
</protein>
<dbReference type="GO" id="GO:0005634">
    <property type="term" value="C:nucleus"/>
    <property type="evidence" value="ECO:0007669"/>
    <property type="project" value="TreeGrafter"/>
</dbReference>
<accession>A0AAN9T5Q5</accession>
<dbReference type="PROSITE" id="PS50157">
    <property type="entry name" value="ZINC_FINGER_C2H2_2"/>
    <property type="match status" value="1"/>
</dbReference>
<proteinExistence type="predicted"/>
<dbReference type="PANTHER" id="PTHR46353">
    <property type="entry name" value="ZINC FINGER PROTEIN 5"/>
    <property type="match status" value="1"/>
</dbReference>
<dbReference type="GO" id="GO:0009740">
    <property type="term" value="P:gibberellic acid mediated signaling pathway"/>
    <property type="evidence" value="ECO:0007669"/>
    <property type="project" value="TreeGrafter"/>
</dbReference>
<sequence>MSASERRIDERSGEGKGGYLSTSESGTTTLKLFGFVLSEGGANMATGTASSTSSDMNPLSYCTYKRFKCQFCYREFANSQALGGHQNAHKRERKRAALSPFEYHHQRPLMVVPHAGRSRPLVHPRGRGALLSMGAVPHVQHVHVHLVDGDGDVDLNLRLANTPSNFRDKWKTSI</sequence>
<dbReference type="GO" id="GO:0003700">
    <property type="term" value="F:DNA-binding transcription factor activity"/>
    <property type="evidence" value="ECO:0007669"/>
    <property type="project" value="TreeGrafter"/>
</dbReference>
<evidence type="ECO:0000313" key="5">
    <source>
        <dbReference type="Proteomes" id="UP001386955"/>
    </source>
</evidence>
<dbReference type="SUPFAM" id="SSF57667">
    <property type="entry name" value="beta-beta-alpha zinc fingers"/>
    <property type="match status" value="1"/>
</dbReference>
<feature type="compositionally biased region" description="Basic and acidic residues" evidence="2">
    <location>
        <begin position="1"/>
        <end position="14"/>
    </location>
</feature>
<dbReference type="PROSITE" id="PS00028">
    <property type="entry name" value="ZINC_FINGER_C2H2_1"/>
    <property type="match status" value="1"/>
</dbReference>
<keyword evidence="1" id="KW-0862">Zinc</keyword>
<feature type="domain" description="C2H2-type" evidence="3">
    <location>
        <begin position="67"/>
        <end position="94"/>
    </location>
</feature>
<reference evidence="4 5" key="1">
    <citation type="submission" date="2024-01" db="EMBL/GenBank/DDBJ databases">
        <title>The genomes of 5 underutilized Papilionoideae crops provide insights into root nodulation and disease resistanc.</title>
        <authorList>
            <person name="Jiang F."/>
        </authorList>
    </citation>
    <scope>NUCLEOTIDE SEQUENCE [LARGE SCALE GENOMIC DNA]</scope>
    <source>
        <strain evidence="4">DUOXIRENSHENG_FW03</strain>
        <tissue evidence="4">Leaves</tissue>
    </source>
</reference>
<dbReference type="GO" id="GO:0010090">
    <property type="term" value="P:trichome morphogenesis"/>
    <property type="evidence" value="ECO:0007669"/>
    <property type="project" value="InterPro"/>
</dbReference>
<evidence type="ECO:0000313" key="4">
    <source>
        <dbReference type="EMBL" id="KAK7412903.1"/>
    </source>
</evidence>
<evidence type="ECO:0000256" key="2">
    <source>
        <dbReference type="SAM" id="MobiDB-lite"/>
    </source>
</evidence>